<reference evidence="2 3" key="1">
    <citation type="submission" date="2019-06" db="EMBL/GenBank/DDBJ databases">
        <title>Pseudomonas bimorpha sp. nov. isolated from bovine raw milk and skim milk concentrate.</title>
        <authorList>
            <person name="Hofmann K."/>
            <person name="Huptas C."/>
            <person name="Doll E."/>
            <person name="Scherer S."/>
            <person name="Wenning M."/>
        </authorList>
    </citation>
    <scope>NUCLEOTIDE SEQUENCE [LARGE SCALE GENOMIC DNA]</scope>
    <source>
        <strain evidence="2 3">DSM 108990</strain>
    </source>
</reference>
<name>A0A5C5PZN5_9PSED</name>
<evidence type="ECO:0000313" key="3">
    <source>
        <dbReference type="Proteomes" id="UP000317901"/>
    </source>
</evidence>
<accession>A0A5C5PZN5</accession>
<dbReference type="AlphaFoldDB" id="A0A5C5PZN5"/>
<evidence type="ECO:0008006" key="4">
    <source>
        <dbReference type="Google" id="ProtNLM"/>
    </source>
</evidence>
<organism evidence="2 3">
    <name type="scientific">Pseudomonas saxonica</name>
    <dbReference type="NCBI Taxonomy" id="2600598"/>
    <lineage>
        <taxon>Bacteria</taxon>
        <taxon>Pseudomonadati</taxon>
        <taxon>Pseudomonadota</taxon>
        <taxon>Gammaproteobacteria</taxon>
        <taxon>Pseudomonadales</taxon>
        <taxon>Pseudomonadaceae</taxon>
        <taxon>Pseudomonas</taxon>
    </lineage>
</organism>
<dbReference type="Pfam" id="PF11720">
    <property type="entry name" value="Inhibitor_I78"/>
    <property type="match status" value="1"/>
</dbReference>
<dbReference type="OrthoDB" id="7001900at2"/>
<feature type="signal peptide" evidence="1">
    <location>
        <begin position="1"/>
        <end position="27"/>
    </location>
</feature>
<dbReference type="Gene3D" id="3.30.10.10">
    <property type="entry name" value="Trypsin Inhibitor V, subunit A"/>
    <property type="match status" value="1"/>
</dbReference>
<dbReference type="InterPro" id="IPR021719">
    <property type="entry name" value="Prot_inh_I78"/>
</dbReference>
<proteinExistence type="predicted"/>
<protein>
    <recommendedName>
        <fullName evidence="4">Peptidase inhibitor I78 family protein</fullName>
    </recommendedName>
</protein>
<dbReference type="EMBL" id="VFIP01000033">
    <property type="protein sequence ID" value="TWR87600.1"/>
    <property type="molecule type" value="Genomic_DNA"/>
</dbReference>
<comment type="caution">
    <text evidence="2">The sequence shown here is derived from an EMBL/GenBank/DDBJ whole genome shotgun (WGS) entry which is preliminary data.</text>
</comment>
<evidence type="ECO:0000256" key="1">
    <source>
        <dbReference type="SAM" id="SignalP"/>
    </source>
</evidence>
<keyword evidence="1" id="KW-0732">Signal</keyword>
<dbReference type="RefSeq" id="WP_122786267.1">
    <property type="nucleotide sequence ID" value="NZ_CP142033.1"/>
</dbReference>
<evidence type="ECO:0000313" key="2">
    <source>
        <dbReference type="EMBL" id="TWR87600.1"/>
    </source>
</evidence>
<sequence>MSTFTVVKGAALAACVAISAFSLPSMAAEDGLCNKNMAINYFLAPEATPELVEWLRHAYGAREVRVERPGEAFTKEFNAFRLRVLVDEENVLIKQMCG</sequence>
<feature type="chain" id="PRO_5023110445" description="Peptidase inhibitor I78 family protein" evidence="1">
    <location>
        <begin position="28"/>
        <end position="98"/>
    </location>
</feature>
<dbReference type="Proteomes" id="UP000317901">
    <property type="component" value="Unassembled WGS sequence"/>
</dbReference>
<gene>
    <name evidence="2" type="ORF">FJD37_16190</name>
</gene>